<keyword evidence="2" id="KW-1133">Transmembrane helix</keyword>
<dbReference type="EMBL" id="GBEZ01026561">
    <property type="protein sequence ID" value="JAC60660.1"/>
    <property type="molecule type" value="Transcribed_RNA"/>
</dbReference>
<proteinExistence type="predicted"/>
<protein>
    <submittedName>
        <fullName evidence="3">Uncharacterized protein</fullName>
    </submittedName>
</protein>
<evidence type="ECO:0000313" key="3">
    <source>
        <dbReference type="EMBL" id="JAC60660.1"/>
    </source>
</evidence>
<gene>
    <name evidence="3" type="ORF">TSPGSL018_28375</name>
</gene>
<name>A0A061QQF2_9CHLO</name>
<sequence>PRAVPCQLSPAPAGNCVTPRSLLLPPGHQMSGRPLPRSRQPLFTRASIGSRRGRGEKWGAEGGERVSTPPAGVVLAGCGILALCLTMGYASSGS</sequence>
<feature type="transmembrane region" description="Helical" evidence="2">
    <location>
        <begin position="71"/>
        <end position="90"/>
    </location>
</feature>
<dbReference type="AlphaFoldDB" id="A0A061QQF2"/>
<feature type="non-terminal residue" evidence="3">
    <location>
        <position position="1"/>
    </location>
</feature>
<reference evidence="3" key="1">
    <citation type="submission" date="2014-05" db="EMBL/GenBank/DDBJ databases">
        <title>The transcriptome of the halophilic microalga Tetraselmis sp. GSL018 isolated from the Great Salt Lake, Utah.</title>
        <authorList>
            <person name="Jinkerson R.E."/>
            <person name="D'Adamo S."/>
            <person name="Posewitz M.C."/>
        </authorList>
    </citation>
    <scope>NUCLEOTIDE SEQUENCE</scope>
    <source>
        <strain evidence="3">GSL018</strain>
    </source>
</reference>
<evidence type="ECO:0000256" key="1">
    <source>
        <dbReference type="SAM" id="MobiDB-lite"/>
    </source>
</evidence>
<feature type="non-terminal residue" evidence="3">
    <location>
        <position position="94"/>
    </location>
</feature>
<organism evidence="3">
    <name type="scientific">Tetraselmis sp. GSL018</name>
    <dbReference type="NCBI Taxonomy" id="582737"/>
    <lineage>
        <taxon>Eukaryota</taxon>
        <taxon>Viridiplantae</taxon>
        <taxon>Chlorophyta</taxon>
        <taxon>core chlorophytes</taxon>
        <taxon>Chlorodendrophyceae</taxon>
        <taxon>Chlorodendrales</taxon>
        <taxon>Chlorodendraceae</taxon>
        <taxon>Tetraselmis</taxon>
    </lineage>
</organism>
<keyword evidence="2" id="KW-0812">Transmembrane</keyword>
<feature type="region of interest" description="Disordered" evidence="1">
    <location>
        <begin position="19"/>
        <end position="40"/>
    </location>
</feature>
<keyword evidence="2" id="KW-0472">Membrane</keyword>
<evidence type="ECO:0000256" key="2">
    <source>
        <dbReference type="SAM" id="Phobius"/>
    </source>
</evidence>
<accession>A0A061QQF2</accession>